<dbReference type="EMBL" id="CP158375">
    <property type="protein sequence ID" value="XDO96101.1"/>
    <property type="molecule type" value="Genomic_DNA"/>
</dbReference>
<evidence type="ECO:0000256" key="1">
    <source>
        <dbReference type="SAM" id="SignalP"/>
    </source>
</evidence>
<evidence type="ECO:0008006" key="3">
    <source>
        <dbReference type="Google" id="ProtNLM"/>
    </source>
</evidence>
<feature type="signal peptide" evidence="1">
    <location>
        <begin position="1"/>
        <end position="23"/>
    </location>
</feature>
<feature type="chain" id="PRO_5044302252" description="Lipoprotein" evidence="1">
    <location>
        <begin position="24"/>
        <end position="123"/>
    </location>
</feature>
<dbReference type="RefSeq" id="WP_369058956.1">
    <property type="nucleotide sequence ID" value="NZ_CP158375.1"/>
</dbReference>
<name>A0AB39KRH2_9CAUL</name>
<evidence type="ECO:0000313" key="2">
    <source>
        <dbReference type="EMBL" id="XDO96101.1"/>
    </source>
</evidence>
<sequence length="123" mass="12922">MDRRSLILLGALTLAGCATTRRAAPVSPIGTSDIIFQALEPLHAASSGPGGVSIRMDSSGCTTKADIAFHVEMRNGVAYIAFARRKVDGCKEMGGEVEVIYSSEELGLRPGASIFLLNPIGRS</sequence>
<organism evidence="2">
    <name type="scientific">Caulobacter sp. 73W</name>
    <dbReference type="NCBI Taxonomy" id="3161137"/>
    <lineage>
        <taxon>Bacteria</taxon>
        <taxon>Pseudomonadati</taxon>
        <taxon>Pseudomonadota</taxon>
        <taxon>Alphaproteobacteria</taxon>
        <taxon>Caulobacterales</taxon>
        <taxon>Caulobacteraceae</taxon>
        <taxon>Caulobacter</taxon>
    </lineage>
</organism>
<gene>
    <name evidence="2" type="ORF">ABOZ73_15070</name>
</gene>
<protein>
    <recommendedName>
        <fullName evidence="3">Lipoprotein</fullName>
    </recommendedName>
</protein>
<reference evidence="2" key="1">
    <citation type="submission" date="2024-06" db="EMBL/GenBank/DDBJ databases">
        <title>Caulobacter inopinatus, sp. nov.</title>
        <authorList>
            <person name="Donachie S.P."/>
        </authorList>
    </citation>
    <scope>NUCLEOTIDE SEQUENCE</scope>
    <source>
        <strain evidence="2">73W</strain>
    </source>
</reference>
<dbReference type="PROSITE" id="PS51257">
    <property type="entry name" value="PROKAR_LIPOPROTEIN"/>
    <property type="match status" value="1"/>
</dbReference>
<dbReference type="AlphaFoldDB" id="A0AB39KRH2"/>
<accession>A0AB39KRH2</accession>
<keyword evidence="1" id="KW-0732">Signal</keyword>
<proteinExistence type="predicted"/>